<dbReference type="InterPro" id="IPR027417">
    <property type="entry name" value="P-loop_NTPase"/>
</dbReference>
<evidence type="ECO:0000259" key="1">
    <source>
        <dbReference type="Pfam" id="PF02796"/>
    </source>
</evidence>
<dbReference type="GO" id="GO:0000150">
    <property type="term" value="F:DNA strand exchange activity"/>
    <property type="evidence" value="ECO:0007669"/>
    <property type="project" value="InterPro"/>
</dbReference>
<reference evidence="2 3" key="1">
    <citation type="submission" date="2020-12" db="EMBL/GenBank/DDBJ databases">
        <title>HMF7856_wgs.fasta genome submission.</title>
        <authorList>
            <person name="Kang H."/>
            <person name="Kim H."/>
            <person name="Joh K."/>
        </authorList>
    </citation>
    <scope>NUCLEOTIDE SEQUENCE [LARGE SCALE GENOMIC DNA]</scope>
    <source>
        <strain evidence="2 3">HMF7856</strain>
    </source>
</reference>
<dbReference type="Gene3D" id="1.10.10.60">
    <property type="entry name" value="Homeodomain-like"/>
    <property type="match status" value="1"/>
</dbReference>
<evidence type="ECO:0000313" key="2">
    <source>
        <dbReference type="EMBL" id="QQL48822.1"/>
    </source>
</evidence>
<gene>
    <name evidence="2" type="ORF">GO620_011600</name>
</gene>
<sequence length="365" mass="41752">MTEITYAGVTDNFHFSDRPKQIEMIRDAIREGMERNPLRKPKQADERYDCADDLFEIRCANEWMDVGCRRPPPKMLFDNFWFENELCILFADTNVGKSILAVQLGNCLANGNDIEPFKTETAACPVLYVDFEQSAAQFEARYTVYDGPYKFSPRFFRAELNAAAGHVRNYIDRVHYCIEEGLRKTGAKVLIIDNLTYLANQAGQIGDALSMMKFLKTIKSKYHISILALAHTPKRNQTRPITNNDMHGSKMLINFCDSAFAMGRSQKNSNIRYLKQIKQRNSSEVYGEGRVCLFTIERSGGLLRLCPAGYEPEHEHLQKANYITIADRQAAKKMFSEGLSKRQIALQLDIARSTVRRILEEEENG</sequence>
<protein>
    <submittedName>
        <fullName evidence="2">AAA family ATPase</fullName>
    </submittedName>
</protein>
<dbReference type="EMBL" id="CP066775">
    <property type="protein sequence ID" value="QQL48822.1"/>
    <property type="molecule type" value="Genomic_DNA"/>
</dbReference>
<dbReference type="Pfam" id="PF13481">
    <property type="entry name" value="AAA_25"/>
    <property type="match status" value="1"/>
</dbReference>
<dbReference type="SUPFAM" id="SSF52540">
    <property type="entry name" value="P-loop containing nucleoside triphosphate hydrolases"/>
    <property type="match status" value="1"/>
</dbReference>
<accession>A0A6I4I437</accession>
<dbReference type="GO" id="GO:0003677">
    <property type="term" value="F:DNA binding"/>
    <property type="evidence" value="ECO:0007669"/>
    <property type="project" value="InterPro"/>
</dbReference>
<evidence type="ECO:0000313" key="3">
    <source>
        <dbReference type="Proteomes" id="UP000429232"/>
    </source>
</evidence>
<dbReference type="Proteomes" id="UP000429232">
    <property type="component" value="Chromosome"/>
</dbReference>
<dbReference type="Pfam" id="PF02796">
    <property type="entry name" value="HTH_7"/>
    <property type="match status" value="1"/>
</dbReference>
<feature type="domain" description="Resolvase HTH" evidence="1">
    <location>
        <begin position="329"/>
        <end position="361"/>
    </location>
</feature>
<keyword evidence="3" id="KW-1185">Reference proteome</keyword>
<name>A0A6I4I437_9SPHI</name>
<proteinExistence type="predicted"/>
<organism evidence="2 3">
    <name type="scientific">Mucilaginibacter ginkgonis</name>
    <dbReference type="NCBI Taxonomy" id="2682091"/>
    <lineage>
        <taxon>Bacteria</taxon>
        <taxon>Pseudomonadati</taxon>
        <taxon>Bacteroidota</taxon>
        <taxon>Sphingobacteriia</taxon>
        <taxon>Sphingobacteriales</taxon>
        <taxon>Sphingobacteriaceae</taxon>
        <taxon>Mucilaginibacter</taxon>
    </lineage>
</organism>
<dbReference type="RefSeq" id="WP_157525523.1">
    <property type="nucleotide sequence ID" value="NZ_CP066775.1"/>
</dbReference>
<dbReference type="KEGG" id="mgik:GO620_011600"/>
<dbReference type="Gene3D" id="3.40.50.300">
    <property type="entry name" value="P-loop containing nucleotide triphosphate hydrolases"/>
    <property type="match status" value="1"/>
</dbReference>
<dbReference type="InterPro" id="IPR006120">
    <property type="entry name" value="Resolvase_HTH_dom"/>
</dbReference>
<dbReference type="AlphaFoldDB" id="A0A6I4I437"/>